<dbReference type="AlphaFoldDB" id="A0A0B7IN71"/>
<accession>A0A0B7IN71</accession>
<gene>
    <name evidence="1" type="ORF">CCAN11_2310008</name>
</gene>
<evidence type="ECO:0000313" key="2">
    <source>
        <dbReference type="Proteomes" id="UP000039370"/>
    </source>
</evidence>
<protein>
    <submittedName>
        <fullName evidence="1">Uncharacterized protein</fullName>
    </submittedName>
</protein>
<dbReference type="Proteomes" id="UP000039370">
    <property type="component" value="Unassembled WGS sequence"/>
</dbReference>
<evidence type="ECO:0000313" key="1">
    <source>
        <dbReference type="EMBL" id="CEN51433.1"/>
    </source>
</evidence>
<proteinExistence type="predicted"/>
<reference evidence="2" key="1">
    <citation type="submission" date="2015-01" db="EMBL/GenBank/DDBJ databases">
        <authorList>
            <person name="MANFREDI Pablo"/>
        </authorList>
    </citation>
    <scope>NUCLEOTIDE SEQUENCE [LARGE SCALE GENOMIC DNA]</scope>
    <source>
        <strain evidence="2">Cc11</strain>
    </source>
</reference>
<dbReference type="EMBL" id="CDOK01000148">
    <property type="protein sequence ID" value="CEN51433.1"/>
    <property type="molecule type" value="Genomic_DNA"/>
</dbReference>
<sequence>MNDTFLGSTFHFHEMNINASKGKHILRIINPQGDERAILIEVR</sequence>
<name>A0A0B7IN71_9FLAO</name>
<organism evidence="1 2">
    <name type="scientific">Capnocytophaga canimorsus</name>
    <dbReference type="NCBI Taxonomy" id="28188"/>
    <lineage>
        <taxon>Bacteria</taxon>
        <taxon>Pseudomonadati</taxon>
        <taxon>Bacteroidota</taxon>
        <taxon>Flavobacteriia</taxon>
        <taxon>Flavobacteriales</taxon>
        <taxon>Flavobacteriaceae</taxon>
        <taxon>Capnocytophaga</taxon>
    </lineage>
</organism>